<dbReference type="Proteomes" id="UP000324222">
    <property type="component" value="Unassembled WGS sequence"/>
</dbReference>
<proteinExistence type="predicted"/>
<evidence type="ECO:0000313" key="2">
    <source>
        <dbReference type="Proteomes" id="UP000324222"/>
    </source>
</evidence>
<accession>A0A5B7D944</accession>
<evidence type="ECO:0000313" key="1">
    <source>
        <dbReference type="EMBL" id="MPC17840.1"/>
    </source>
</evidence>
<dbReference type="EMBL" id="VSRR010000625">
    <property type="protein sequence ID" value="MPC17840.1"/>
    <property type="molecule type" value="Genomic_DNA"/>
</dbReference>
<sequence>MLIRTYEDELPNIQPSRPPYAPFTETKTPLHGTTLSCSFWSTKDAPASDRYPWLGTRQERPKQQGQQTLWSHLVHLGWSWMEDPNYTESMVESPLQKMIYFRYYCLARFPSSTEAAEYPIFMN</sequence>
<dbReference type="AlphaFoldDB" id="A0A5B7D944"/>
<protein>
    <submittedName>
        <fullName evidence="1">Uncharacterized protein</fullName>
    </submittedName>
</protein>
<comment type="caution">
    <text evidence="1">The sequence shown here is derived from an EMBL/GenBank/DDBJ whole genome shotgun (WGS) entry which is preliminary data.</text>
</comment>
<gene>
    <name evidence="1" type="ORF">E2C01_010707</name>
</gene>
<name>A0A5B7D944_PORTR</name>
<organism evidence="1 2">
    <name type="scientific">Portunus trituberculatus</name>
    <name type="common">Swimming crab</name>
    <name type="synonym">Neptunus trituberculatus</name>
    <dbReference type="NCBI Taxonomy" id="210409"/>
    <lineage>
        <taxon>Eukaryota</taxon>
        <taxon>Metazoa</taxon>
        <taxon>Ecdysozoa</taxon>
        <taxon>Arthropoda</taxon>
        <taxon>Crustacea</taxon>
        <taxon>Multicrustacea</taxon>
        <taxon>Malacostraca</taxon>
        <taxon>Eumalacostraca</taxon>
        <taxon>Eucarida</taxon>
        <taxon>Decapoda</taxon>
        <taxon>Pleocyemata</taxon>
        <taxon>Brachyura</taxon>
        <taxon>Eubrachyura</taxon>
        <taxon>Portunoidea</taxon>
        <taxon>Portunidae</taxon>
        <taxon>Portuninae</taxon>
        <taxon>Portunus</taxon>
    </lineage>
</organism>
<reference evidence="1 2" key="1">
    <citation type="submission" date="2019-05" db="EMBL/GenBank/DDBJ databases">
        <title>Another draft genome of Portunus trituberculatus and its Hox gene families provides insights of decapod evolution.</title>
        <authorList>
            <person name="Jeong J.-H."/>
            <person name="Song I."/>
            <person name="Kim S."/>
            <person name="Choi T."/>
            <person name="Kim D."/>
            <person name="Ryu S."/>
            <person name="Kim W."/>
        </authorList>
    </citation>
    <scope>NUCLEOTIDE SEQUENCE [LARGE SCALE GENOMIC DNA]</scope>
    <source>
        <tissue evidence="1">Muscle</tissue>
    </source>
</reference>
<keyword evidence="2" id="KW-1185">Reference proteome</keyword>